<proteinExistence type="predicted"/>
<sequence length="609" mass="70262">MKKIVAFMMLAGLGNTLSAQYMIIGKDSISLTDFKKEYQYGLQNAGITKTIKATEDFILLQQFAAQKMVDTTASFREKMMDKEGELRSKFFYPKNVVDPVLNQYLKDSQTEKLVQIFMVQKAEGDKNNYQQIYDDVKSGKMTMEDAISKYTKNGPKGIYIKPGSVDNGLYSEIKVLPNNSLTKLQNTPNYVAFAKVQNSRPSLGYMIFGTISYPKNAESEAMKTKIYTDLKSGKSFQEVAKLYGANEHEKENGGVVMGSPTLPDDVYEAFKGKKSGYYLPEPILFGENYFVFNLYNVEPYILTDKNREFFLKDMNSALYGENLQEKMLAFVKSDPSYKEFPEFQNVKKSYQAFNAAKDNTVLYQYKKYKTTIGDLKKLIADKKSEAEKLTPELWAEALKGVNDQDVMRFYSEDFTNQKEIKKELTDFRKGLFSDYIFSKYINEEITKHPEWLTEYYNKNKAKYFWGNRAEGRVAIIADEKLNSEIQKEIKNPKNWENLKAKYYGKLNDKKQILVHFEKGEMSEDADVFTKYKVPFKTGVHQTKMEERSLVIAIDQILPPTQMTQEEAKELLKDAVTEAKLSEIIAQQKANTNIVIQPEFMKDLEKNFKK</sequence>
<dbReference type="RefSeq" id="WP_188321253.1">
    <property type="nucleotide sequence ID" value="NZ_CP060203.1"/>
</dbReference>
<dbReference type="EMBL" id="CP060203">
    <property type="protein sequence ID" value="QNS41438.1"/>
    <property type="molecule type" value="Genomic_DNA"/>
</dbReference>
<feature type="chain" id="PRO_5028822311" evidence="1">
    <location>
        <begin position="20"/>
        <end position="609"/>
    </location>
</feature>
<name>A0A7H1DWT0_9FLAO</name>
<dbReference type="AlphaFoldDB" id="A0A7H1DWT0"/>
<keyword evidence="1" id="KW-0732">Signal</keyword>
<protein>
    <submittedName>
        <fullName evidence="2">Peptidylprolyl isomerase</fullName>
    </submittedName>
</protein>
<dbReference type="KEGG" id="cmaq:H0S70_00120"/>
<accession>A0A7H1DWT0</accession>
<keyword evidence="3" id="KW-1185">Reference proteome</keyword>
<evidence type="ECO:0000313" key="2">
    <source>
        <dbReference type="EMBL" id="QNS41438.1"/>
    </source>
</evidence>
<organism evidence="2 3">
    <name type="scientific">Chryseobacterium manosquense</name>
    <dbReference type="NCBI Taxonomy" id="2754694"/>
    <lineage>
        <taxon>Bacteria</taxon>
        <taxon>Pseudomonadati</taxon>
        <taxon>Bacteroidota</taxon>
        <taxon>Flavobacteriia</taxon>
        <taxon>Flavobacteriales</taxon>
        <taxon>Weeksellaceae</taxon>
        <taxon>Chryseobacterium group</taxon>
        <taxon>Chryseobacterium</taxon>
    </lineage>
</organism>
<dbReference type="Proteomes" id="UP000516438">
    <property type="component" value="Chromosome"/>
</dbReference>
<keyword evidence="2" id="KW-0413">Isomerase</keyword>
<feature type="signal peptide" evidence="1">
    <location>
        <begin position="1"/>
        <end position="19"/>
    </location>
</feature>
<dbReference type="GO" id="GO:0016853">
    <property type="term" value="F:isomerase activity"/>
    <property type="evidence" value="ECO:0007669"/>
    <property type="project" value="UniProtKB-KW"/>
</dbReference>
<gene>
    <name evidence="2" type="ORF">H0S70_00120</name>
</gene>
<evidence type="ECO:0000256" key="1">
    <source>
        <dbReference type="SAM" id="SignalP"/>
    </source>
</evidence>
<evidence type="ECO:0000313" key="3">
    <source>
        <dbReference type="Proteomes" id="UP000516438"/>
    </source>
</evidence>
<reference evidence="2 3" key="1">
    <citation type="submission" date="2020-07" db="EMBL/GenBank/DDBJ databases">
        <title>Complete genome and description of Chryseobacterium manosquense strain Marseille-Q2069 sp. nov.</title>
        <authorList>
            <person name="Boxberger M."/>
        </authorList>
    </citation>
    <scope>NUCLEOTIDE SEQUENCE [LARGE SCALE GENOMIC DNA]</scope>
    <source>
        <strain evidence="2 3">Marseille-Q2069</strain>
    </source>
</reference>